<evidence type="ECO:0000256" key="4">
    <source>
        <dbReference type="ARBA" id="ARBA00023136"/>
    </source>
</evidence>
<organism evidence="7 8">
    <name type="scientific">Thiohalorhabdus methylotrophus</name>
    <dbReference type="NCBI Taxonomy" id="3242694"/>
    <lineage>
        <taxon>Bacteria</taxon>
        <taxon>Pseudomonadati</taxon>
        <taxon>Pseudomonadota</taxon>
        <taxon>Gammaproteobacteria</taxon>
        <taxon>Thiohalorhabdales</taxon>
        <taxon>Thiohalorhabdaceae</taxon>
        <taxon>Thiohalorhabdus</taxon>
    </lineage>
</organism>
<feature type="transmembrane region" description="Helical" evidence="5">
    <location>
        <begin position="218"/>
        <end position="238"/>
    </location>
</feature>
<keyword evidence="4 5" id="KW-0472">Membrane</keyword>
<dbReference type="Proteomes" id="UP001575181">
    <property type="component" value="Unassembled WGS sequence"/>
</dbReference>
<keyword evidence="3 5" id="KW-1133">Transmembrane helix</keyword>
<comment type="caution">
    <text evidence="7">The sequence shown here is derived from an EMBL/GenBank/DDBJ whole genome shotgun (WGS) entry which is preliminary data.</text>
</comment>
<dbReference type="Gene3D" id="1.20.1560.10">
    <property type="entry name" value="ABC transporter type 1, transmembrane domain"/>
    <property type="match status" value="1"/>
</dbReference>
<feature type="domain" description="ABC transmembrane type-1" evidence="6">
    <location>
        <begin position="184"/>
        <end position="244"/>
    </location>
</feature>
<name>A0ABV4TSV7_9GAMM</name>
<dbReference type="PROSITE" id="PS50929">
    <property type="entry name" value="ABC_TM1F"/>
    <property type="match status" value="1"/>
</dbReference>
<comment type="subcellular location">
    <subcellularLocation>
        <location evidence="1">Cell membrane</location>
        <topology evidence="1">Multi-pass membrane protein</topology>
    </subcellularLocation>
</comment>
<feature type="non-terminal residue" evidence="7">
    <location>
        <position position="244"/>
    </location>
</feature>
<feature type="transmembrane region" description="Helical" evidence="5">
    <location>
        <begin position="184"/>
        <end position="206"/>
    </location>
</feature>
<accession>A0ABV4TSV7</accession>
<dbReference type="InterPro" id="IPR036640">
    <property type="entry name" value="ABC1_TM_sf"/>
</dbReference>
<evidence type="ECO:0000256" key="3">
    <source>
        <dbReference type="ARBA" id="ARBA00022989"/>
    </source>
</evidence>
<dbReference type="EMBL" id="JBGUAW010000003">
    <property type="protein sequence ID" value="MFA9460408.1"/>
    <property type="molecule type" value="Genomic_DNA"/>
</dbReference>
<evidence type="ECO:0000313" key="8">
    <source>
        <dbReference type="Proteomes" id="UP001575181"/>
    </source>
</evidence>
<keyword evidence="8" id="KW-1185">Reference proteome</keyword>
<proteinExistence type="predicted"/>
<evidence type="ECO:0000256" key="5">
    <source>
        <dbReference type="SAM" id="Phobius"/>
    </source>
</evidence>
<evidence type="ECO:0000256" key="1">
    <source>
        <dbReference type="ARBA" id="ARBA00004651"/>
    </source>
</evidence>
<protein>
    <submittedName>
        <fullName evidence="7">Peptidase domain-containing ABC transporter</fullName>
    </submittedName>
</protein>
<sequence>MEHLESELHPEDFFWALASSCHLNRIPFESGQALECFPPPYDQAEILSALGEYGVEAETKQIGKHGLEGLDVPCLAFFQSDGDEEAGEWEEQQGEEEYGGNTVRPALIVESNENKLTYFIPDEEQPRTLPISAFKVHFKSEVVVLRAVEDDGGAEPEGIENRQSFGFRWFIPELLRYKPIWRDVLLASLFIQVLGLATPLFTQVIIDKAIVHEALNTLGVIAVALFMFMVFSSVMTWVRQYLII</sequence>
<evidence type="ECO:0000256" key="2">
    <source>
        <dbReference type="ARBA" id="ARBA00022692"/>
    </source>
</evidence>
<gene>
    <name evidence="7" type="ORF">ACERLL_06150</name>
</gene>
<keyword evidence="2 5" id="KW-0812">Transmembrane</keyword>
<evidence type="ECO:0000259" key="6">
    <source>
        <dbReference type="PROSITE" id="PS50929"/>
    </source>
</evidence>
<dbReference type="InterPro" id="IPR011527">
    <property type="entry name" value="ABC1_TM_dom"/>
</dbReference>
<dbReference type="SUPFAM" id="SSF90123">
    <property type="entry name" value="ABC transporter transmembrane region"/>
    <property type="match status" value="1"/>
</dbReference>
<reference evidence="7 8" key="1">
    <citation type="submission" date="2024-08" db="EMBL/GenBank/DDBJ databases">
        <title>Whole-genome sequencing of halo(alkali)philic microorganisms from hypersaline lakes.</title>
        <authorList>
            <person name="Sorokin D.Y."/>
            <person name="Merkel A.Y."/>
            <person name="Messina E."/>
            <person name="Yakimov M."/>
        </authorList>
    </citation>
    <scope>NUCLEOTIDE SEQUENCE [LARGE SCALE GENOMIC DNA]</scope>
    <source>
        <strain evidence="7 8">Cl-TMA</strain>
    </source>
</reference>
<evidence type="ECO:0000313" key="7">
    <source>
        <dbReference type="EMBL" id="MFA9460408.1"/>
    </source>
</evidence>